<dbReference type="EMBL" id="NGAF01000006">
    <property type="protein sequence ID" value="OXR44730.1"/>
    <property type="molecule type" value="Genomic_DNA"/>
</dbReference>
<protein>
    <submittedName>
        <fullName evidence="1">4,5-dihydroxyphthalate decarboxylase</fullName>
        <ecNumber evidence="1">4.1.1.55</ecNumber>
    </submittedName>
</protein>
<accession>A0A231H7G5</accession>
<dbReference type="RefSeq" id="WP_094025880.1">
    <property type="nucleotide sequence ID" value="NZ_NGAF01000006.1"/>
</dbReference>
<name>A0A231H7G5_9NOCA</name>
<evidence type="ECO:0000313" key="1">
    <source>
        <dbReference type="EMBL" id="OXR44730.1"/>
    </source>
</evidence>
<dbReference type="Proteomes" id="UP000215506">
    <property type="component" value="Unassembled WGS sequence"/>
</dbReference>
<proteinExistence type="predicted"/>
<sequence length="333" mass="37780">MSEPTLYVGTMPYETTQALLDGSVTFHGIRARLDTADLASDIFRRMVHDREFDVAELGLTVYLRTLDSEESPFVAIPAFPARIFRHSAIFVNTASGISRPEDLAGKTVGEFGMYGQDSGIWAKGILSDDYGLTPEQCRWVIGGLDRQMPPFDFVPHIHPAHVRVEQAPPGRSLSAMLERGEIDALISSNVPRCVMDESPHVARLFPDHEAVERDYYRRTTIFPIMHTVVLPRSLVASRPGLARIVYEAYLAAKNAGTDRYRTGRKLYQVRTMLPWTNALFDRNAELFPADWWPYGLDANRKTIDTFLRYHFEQGLSPRRLTCEELFVPELLDT</sequence>
<reference evidence="1 2" key="1">
    <citation type="submission" date="2017-07" db="EMBL/GenBank/DDBJ databases">
        <title>First draft Genome Sequence of Nocardia cerradoensis isolated from human infection.</title>
        <authorList>
            <person name="Carrasco G."/>
        </authorList>
    </citation>
    <scope>NUCLEOTIDE SEQUENCE [LARGE SCALE GENOMIC DNA]</scope>
    <source>
        <strain evidence="1 2">CNM20130759</strain>
    </source>
</reference>
<dbReference type="SUPFAM" id="SSF53850">
    <property type="entry name" value="Periplasmic binding protein-like II"/>
    <property type="match status" value="1"/>
</dbReference>
<evidence type="ECO:0000313" key="2">
    <source>
        <dbReference type="Proteomes" id="UP000215506"/>
    </source>
</evidence>
<dbReference type="EC" id="4.1.1.55" evidence="1"/>
<gene>
    <name evidence="1" type="primary">pht5_2</name>
    <name evidence="1" type="ORF">B7C42_03524</name>
</gene>
<keyword evidence="2" id="KW-1185">Reference proteome</keyword>
<keyword evidence="1" id="KW-0456">Lyase</keyword>
<dbReference type="AlphaFoldDB" id="A0A231H7G5"/>
<organism evidence="1 2">
    <name type="scientific">Nocardia cerradoensis</name>
    <dbReference type="NCBI Taxonomy" id="85688"/>
    <lineage>
        <taxon>Bacteria</taxon>
        <taxon>Bacillati</taxon>
        <taxon>Actinomycetota</taxon>
        <taxon>Actinomycetes</taxon>
        <taxon>Mycobacteriales</taxon>
        <taxon>Nocardiaceae</taxon>
        <taxon>Nocardia</taxon>
    </lineage>
</organism>
<dbReference type="GO" id="GO:0018796">
    <property type="term" value="F:4,5-dihydroxyphthalate decarboxylase activity"/>
    <property type="evidence" value="ECO:0007669"/>
    <property type="project" value="UniProtKB-EC"/>
</dbReference>
<comment type="caution">
    <text evidence="1">The sequence shown here is derived from an EMBL/GenBank/DDBJ whole genome shotgun (WGS) entry which is preliminary data.</text>
</comment>
<dbReference type="Gene3D" id="3.40.190.10">
    <property type="entry name" value="Periplasmic binding protein-like II"/>
    <property type="match status" value="1"/>
</dbReference>